<reference evidence="2" key="1">
    <citation type="journal article" date="2013" name="Science">
        <title>The Amborella genome and the evolution of flowering plants.</title>
        <authorList>
            <consortium name="Amborella Genome Project"/>
        </authorList>
    </citation>
    <scope>NUCLEOTIDE SEQUENCE [LARGE SCALE GENOMIC DNA]</scope>
</reference>
<dbReference type="Gramene" id="ERN09953">
    <property type="protein sequence ID" value="ERN09953"/>
    <property type="gene ID" value="AMTR_s00013p00197960"/>
</dbReference>
<evidence type="ECO:0000313" key="1">
    <source>
        <dbReference type="EMBL" id="ERN09953.1"/>
    </source>
</evidence>
<dbReference type="HOGENOM" id="CLU_1527239_0_0_1"/>
<sequence>MYHLPFRLAAVKGQGSFSRNMFDPVDIDPVGLVVLDLMDEEVENATEVDAEAVGQVEDSAVEEDTMDDFEDEDALESNFALVEADEAFPLYVFRQFEQTPALLPHHDALPTEAGTTVEERGKAKGRTMMEDMGMDTKVSLGVIFEDIKAKKRARAISKKLHGSATVNDAYAVKTLTKKVEKAKKVRNVGLRSSARLESKGILSKAP</sequence>
<protein>
    <submittedName>
        <fullName evidence="1">Uncharacterized protein</fullName>
    </submittedName>
</protein>
<dbReference type="EMBL" id="KI392979">
    <property type="protein sequence ID" value="ERN09953.1"/>
    <property type="molecule type" value="Genomic_DNA"/>
</dbReference>
<proteinExistence type="predicted"/>
<name>W1PPF6_AMBTC</name>
<evidence type="ECO:0000313" key="2">
    <source>
        <dbReference type="Proteomes" id="UP000017836"/>
    </source>
</evidence>
<dbReference type="Proteomes" id="UP000017836">
    <property type="component" value="Unassembled WGS sequence"/>
</dbReference>
<keyword evidence="2" id="KW-1185">Reference proteome</keyword>
<organism evidence="1 2">
    <name type="scientific">Amborella trichopoda</name>
    <dbReference type="NCBI Taxonomy" id="13333"/>
    <lineage>
        <taxon>Eukaryota</taxon>
        <taxon>Viridiplantae</taxon>
        <taxon>Streptophyta</taxon>
        <taxon>Embryophyta</taxon>
        <taxon>Tracheophyta</taxon>
        <taxon>Spermatophyta</taxon>
        <taxon>Magnoliopsida</taxon>
        <taxon>Amborellales</taxon>
        <taxon>Amborellaceae</taxon>
        <taxon>Amborella</taxon>
    </lineage>
</organism>
<dbReference type="AlphaFoldDB" id="W1PPF6"/>
<gene>
    <name evidence="1" type="ORF">AMTR_s00013p00197960</name>
</gene>
<accession>W1PPF6</accession>